<feature type="compositionally biased region" description="Polar residues" evidence="1">
    <location>
        <begin position="1"/>
        <end position="17"/>
    </location>
</feature>
<evidence type="ECO:0000313" key="2">
    <source>
        <dbReference type="EnsemblProtists" id="HpaP809497"/>
    </source>
</evidence>
<name>M4BSR3_HYAAE</name>
<dbReference type="HOGENOM" id="CLU_1096014_0_0_1"/>
<dbReference type="VEuPathDB" id="FungiDB:HpaG809497"/>
<reference evidence="2" key="2">
    <citation type="submission" date="2015-06" db="UniProtKB">
        <authorList>
            <consortium name="EnsemblProtists"/>
        </authorList>
    </citation>
    <scope>IDENTIFICATION</scope>
    <source>
        <strain evidence="2">Emoy2</strain>
    </source>
</reference>
<keyword evidence="3" id="KW-1185">Reference proteome</keyword>
<accession>M4BSR3</accession>
<dbReference type="eggNOG" id="ENOG502T2SQ">
    <property type="taxonomic scope" value="Eukaryota"/>
</dbReference>
<dbReference type="EnsemblProtists" id="HpaT809497">
    <property type="protein sequence ID" value="HpaP809497"/>
    <property type="gene ID" value="HpaG809497"/>
</dbReference>
<proteinExistence type="predicted"/>
<dbReference type="EMBL" id="JH597779">
    <property type="status" value="NOT_ANNOTATED_CDS"/>
    <property type="molecule type" value="Genomic_DNA"/>
</dbReference>
<organism evidence="2 3">
    <name type="scientific">Hyaloperonospora arabidopsidis (strain Emoy2)</name>
    <name type="common">Downy mildew agent</name>
    <name type="synonym">Peronospora arabidopsidis</name>
    <dbReference type="NCBI Taxonomy" id="559515"/>
    <lineage>
        <taxon>Eukaryota</taxon>
        <taxon>Sar</taxon>
        <taxon>Stramenopiles</taxon>
        <taxon>Oomycota</taxon>
        <taxon>Peronosporomycetes</taxon>
        <taxon>Peronosporales</taxon>
        <taxon>Peronosporaceae</taxon>
        <taxon>Hyaloperonospora</taxon>
    </lineage>
</organism>
<evidence type="ECO:0000313" key="3">
    <source>
        <dbReference type="Proteomes" id="UP000011713"/>
    </source>
</evidence>
<dbReference type="AlphaFoldDB" id="M4BSR3"/>
<dbReference type="Proteomes" id="UP000011713">
    <property type="component" value="Unassembled WGS sequence"/>
</dbReference>
<feature type="region of interest" description="Disordered" evidence="1">
    <location>
        <begin position="1"/>
        <end position="32"/>
    </location>
</feature>
<reference evidence="3" key="1">
    <citation type="journal article" date="2010" name="Science">
        <title>Signatures of adaptation to obligate biotrophy in the Hyaloperonospora arabidopsidis genome.</title>
        <authorList>
            <person name="Baxter L."/>
            <person name="Tripathy S."/>
            <person name="Ishaque N."/>
            <person name="Boot N."/>
            <person name="Cabral A."/>
            <person name="Kemen E."/>
            <person name="Thines M."/>
            <person name="Ah-Fong A."/>
            <person name="Anderson R."/>
            <person name="Badejoko W."/>
            <person name="Bittner-Eddy P."/>
            <person name="Boore J.L."/>
            <person name="Chibucos M.C."/>
            <person name="Coates M."/>
            <person name="Dehal P."/>
            <person name="Delehaunty K."/>
            <person name="Dong S."/>
            <person name="Downton P."/>
            <person name="Dumas B."/>
            <person name="Fabro G."/>
            <person name="Fronick C."/>
            <person name="Fuerstenberg S.I."/>
            <person name="Fulton L."/>
            <person name="Gaulin E."/>
            <person name="Govers F."/>
            <person name="Hughes L."/>
            <person name="Humphray S."/>
            <person name="Jiang R.H."/>
            <person name="Judelson H."/>
            <person name="Kamoun S."/>
            <person name="Kyung K."/>
            <person name="Meijer H."/>
            <person name="Minx P."/>
            <person name="Morris P."/>
            <person name="Nelson J."/>
            <person name="Phuntumart V."/>
            <person name="Qutob D."/>
            <person name="Rehmany A."/>
            <person name="Rougon-Cardoso A."/>
            <person name="Ryden P."/>
            <person name="Torto-Alalibo T."/>
            <person name="Studholme D."/>
            <person name="Wang Y."/>
            <person name="Win J."/>
            <person name="Wood J."/>
            <person name="Clifton S.W."/>
            <person name="Rogers J."/>
            <person name="Van den Ackerveken G."/>
            <person name="Jones J.D."/>
            <person name="McDowell J.M."/>
            <person name="Beynon J."/>
            <person name="Tyler B.M."/>
        </authorList>
    </citation>
    <scope>NUCLEOTIDE SEQUENCE [LARGE SCALE GENOMIC DNA]</scope>
    <source>
        <strain evidence="3">Emoy2</strain>
    </source>
</reference>
<dbReference type="InParanoid" id="M4BSR3"/>
<evidence type="ECO:0000256" key="1">
    <source>
        <dbReference type="SAM" id="MobiDB-lite"/>
    </source>
</evidence>
<sequence>MSQASNPQQRLRVSNSRAAAPVRAQSSNTVPKQGLPVRHERAVATVSVQVVDITPTEETPVSYGEAVASVRPVGGITPRHGPPATPAEAVASIRPVVNLIRVSVSRRCRRRRTRQESALQASSPTPAPPLETIHVFYMTGDGPSSHPLQVPSPPCYASAITQLPELLLDEMLRALKREDMEHLCVVVQAPVTQNHERSEGMEPKSAREEHLETQSWEELDASENLFSRSRASFMVSSLTPFQRFYPPTEVCDTR</sequence>
<protein>
    <submittedName>
        <fullName evidence="2">Uncharacterized protein</fullName>
    </submittedName>
</protein>